<proteinExistence type="predicted"/>
<reference evidence="1" key="1">
    <citation type="submission" date="2023-01" db="EMBL/GenBank/DDBJ databases">
        <authorList>
            <person name="Van Ghelder C."/>
            <person name="Rancurel C."/>
        </authorList>
    </citation>
    <scope>NUCLEOTIDE SEQUENCE</scope>
    <source>
        <strain evidence="1">CNCM I-4278</strain>
    </source>
</reference>
<gene>
    <name evidence="1" type="ORF">PDIGIT_LOCUS7979</name>
</gene>
<comment type="caution">
    <text evidence="1">The sequence shown here is derived from an EMBL/GenBank/DDBJ whole genome shotgun (WGS) entry which is preliminary data.</text>
</comment>
<dbReference type="OrthoDB" id="4921852at2759"/>
<evidence type="ECO:0000313" key="1">
    <source>
        <dbReference type="EMBL" id="CAI6334906.1"/>
    </source>
</evidence>
<sequence length="630" mass="72609">MSAYDFCKPYYCIADVRCFLCQFRYDEDDLITVAGKMLQQFRFHQGEIIGLDSGEQIHMCGGSSCEIYGDTIYTFHAGCYSVAPDSFSPSFAAAITYDYRPSYDDERLRARRIRDAATAKLKNSALQQMPREIIDIITENLVLEVAAIHTKEIFSSLRFAHQFKYRLHLGKDIYVKYREIEGVDYVHWLSNTDLGGKGMRLYRARRHEKIKALWLAFDHLGVRRVCLKKHPVEISLGAGSLPYWRELRTEADEMHLSCIYDGLKLRAIKHCHGSDPIAWPRLHHEGYEAIRRSSASSIAYYGPRMTLLECQSSRVRGYCAHIALGYGEIDTLIADVHGTLGFSQEVARTYKSSSSCDWVYMPIDEGEFVEDIWIVNYKEGGTAFMFVTNWARVSMFGRMVDFEIKDSPRFLRIFSRSCGPASQLYLGDVGYHPYPSRIDCIGRDKNLKKISRNDVYNFVPQIKPEWNPYPPAITPSESKWPPFPRLEYFNKCRLEDVSHIACCVDHRHSHRPIIGIMVYYQDGRRACLGQYRHDWVVQPPLIVKNVETMPLLLTMYRDCSYEILEQGCKGIYVMKISIGGACIQSAIADGLNAKYVGKTLKIPWSGWLEWWFSNSARWNDHLFCHVAHVD</sequence>
<accession>A0A9W4UEU9</accession>
<keyword evidence="2" id="KW-1185">Reference proteome</keyword>
<evidence type="ECO:0000313" key="2">
    <source>
        <dbReference type="Proteomes" id="UP001152607"/>
    </source>
</evidence>
<dbReference type="Proteomes" id="UP001152607">
    <property type="component" value="Unassembled WGS sequence"/>
</dbReference>
<name>A0A9W4UEU9_9PLEO</name>
<dbReference type="EMBL" id="CAOQHR010000005">
    <property type="protein sequence ID" value="CAI6334906.1"/>
    <property type="molecule type" value="Genomic_DNA"/>
</dbReference>
<dbReference type="AlphaFoldDB" id="A0A9W4UEU9"/>
<organism evidence="1 2">
    <name type="scientific">Periconia digitata</name>
    <dbReference type="NCBI Taxonomy" id="1303443"/>
    <lineage>
        <taxon>Eukaryota</taxon>
        <taxon>Fungi</taxon>
        <taxon>Dikarya</taxon>
        <taxon>Ascomycota</taxon>
        <taxon>Pezizomycotina</taxon>
        <taxon>Dothideomycetes</taxon>
        <taxon>Pleosporomycetidae</taxon>
        <taxon>Pleosporales</taxon>
        <taxon>Massarineae</taxon>
        <taxon>Periconiaceae</taxon>
        <taxon>Periconia</taxon>
    </lineage>
</organism>
<protein>
    <submittedName>
        <fullName evidence="1">Uncharacterized protein</fullName>
    </submittedName>
</protein>